<keyword evidence="1" id="KW-0472">Membrane</keyword>
<evidence type="ECO:0000313" key="2">
    <source>
        <dbReference type="EMBL" id="MEX6685945.1"/>
    </source>
</evidence>
<accession>A0ABV3Z8T9</accession>
<sequence>MKTHSTYYPHLRDEAAASEAKEESPFVKNMFVNLVCALTVVGMVLALYVLNAKSKNANGVVSQSGERTEQLRMVKEKTDLQDSFSYKMIPLRLVQFLQ</sequence>
<comment type="caution">
    <text evidence="2">The sequence shown here is derived from an EMBL/GenBank/DDBJ whole genome shotgun (WGS) entry which is preliminary data.</text>
</comment>
<dbReference type="EMBL" id="JAULBC010000001">
    <property type="protein sequence ID" value="MEX6685945.1"/>
    <property type="molecule type" value="Genomic_DNA"/>
</dbReference>
<proteinExistence type="predicted"/>
<dbReference type="Proteomes" id="UP001560573">
    <property type="component" value="Unassembled WGS sequence"/>
</dbReference>
<gene>
    <name evidence="2" type="ORF">QTN47_00480</name>
</gene>
<keyword evidence="1" id="KW-0812">Transmembrane</keyword>
<evidence type="ECO:0000256" key="1">
    <source>
        <dbReference type="SAM" id="Phobius"/>
    </source>
</evidence>
<keyword evidence="3" id="KW-1185">Reference proteome</keyword>
<feature type="transmembrane region" description="Helical" evidence="1">
    <location>
        <begin position="30"/>
        <end position="50"/>
    </location>
</feature>
<keyword evidence="1" id="KW-1133">Transmembrane helix</keyword>
<evidence type="ECO:0000313" key="3">
    <source>
        <dbReference type="Proteomes" id="UP001560573"/>
    </source>
</evidence>
<organism evidence="2 3">
    <name type="scientific">Danxiaibacter flavus</name>
    <dbReference type="NCBI Taxonomy" id="3049108"/>
    <lineage>
        <taxon>Bacteria</taxon>
        <taxon>Pseudomonadati</taxon>
        <taxon>Bacteroidota</taxon>
        <taxon>Chitinophagia</taxon>
        <taxon>Chitinophagales</taxon>
        <taxon>Chitinophagaceae</taxon>
        <taxon>Danxiaibacter</taxon>
    </lineage>
</organism>
<protein>
    <submittedName>
        <fullName evidence="2">Uncharacterized protein</fullName>
    </submittedName>
</protein>
<name>A0ABV3Z8T9_9BACT</name>
<reference evidence="2 3" key="1">
    <citation type="submission" date="2023-07" db="EMBL/GenBank/DDBJ databases">
        <authorList>
            <person name="Lian W.-H."/>
        </authorList>
    </citation>
    <scope>NUCLEOTIDE SEQUENCE [LARGE SCALE GENOMIC DNA]</scope>
    <source>
        <strain evidence="2 3">SYSU DXS3180</strain>
    </source>
</reference>